<proteinExistence type="predicted"/>
<dbReference type="AlphaFoldDB" id="A0A6A5Y2N0"/>
<feature type="signal peptide" evidence="1">
    <location>
        <begin position="1"/>
        <end position="17"/>
    </location>
</feature>
<evidence type="ECO:0000313" key="2">
    <source>
        <dbReference type="EMBL" id="KAF2019509.1"/>
    </source>
</evidence>
<gene>
    <name evidence="2" type="ORF">BU24DRAFT_419123</name>
</gene>
<name>A0A6A5Y2N0_9PLEO</name>
<evidence type="ECO:0000313" key="3">
    <source>
        <dbReference type="Proteomes" id="UP000799778"/>
    </source>
</evidence>
<keyword evidence="1" id="KW-0732">Signal</keyword>
<reference evidence="2" key="1">
    <citation type="journal article" date="2020" name="Stud. Mycol.">
        <title>101 Dothideomycetes genomes: a test case for predicting lifestyles and emergence of pathogens.</title>
        <authorList>
            <person name="Haridas S."/>
            <person name="Albert R."/>
            <person name="Binder M."/>
            <person name="Bloem J."/>
            <person name="Labutti K."/>
            <person name="Salamov A."/>
            <person name="Andreopoulos B."/>
            <person name="Baker S."/>
            <person name="Barry K."/>
            <person name="Bills G."/>
            <person name="Bluhm B."/>
            <person name="Cannon C."/>
            <person name="Castanera R."/>
            <person name="Culley D."/>
            <person name="Daum C."/>
            <person name="Ezra D."/>
            <person name="Gonzalez J."/>
            <person name="Henrissat B."/>
            <person name="Kuo A."/>
            <person name="Liang C."/>
            <person name="Lipzen A."/>
            <person name="Lutzoni F."/>
            <person name="Magnuson J."/>
            <person name="Mondo S."/>
            <person name="Nolan M."/>
            <person name="Ohm R."/>
            <person name="Pangilinan J."/>
            <person name="Park H.-J."/>
            <person name="Ramirez L."/>
            <person name="Alfaro M."/>
            <person name="Sun H."/>
            <person name="Tritt A."/>
            <person name="Yoshinaga Y."/>
            <person name="Zwiers L.-H."/>
            <person name="Turgeon B."/>
            <person name="Goodwin S."/>
            <person name="Spatafora J."/>
            <person name="Crous P."/>
            <person name="Grigoriev I."/>
        </authorList>
    </citation>
    <scope>NUCLEOTIDE SEQUENCE</scope>
    <source>
        <strain evidence="2">CBS 175.79</strain>
    </source>
</reference>
<organism evidence="2 3">
    <name type="scientific">Aaosphaeria arxii CBS 175.79</name>
    <dbReference type="NCBI Taxonomy" id="1450172"/>
    <lineage>
        <taxon>Eukaryota</taxon>
        <taxon>Fungi</taxon>
        <taxon>Dikarya</taxon>
        <taxon>Ascomycota</taxon>
        <taxon>Pezizomycotina</taxon>
        <taxon>Dothideomycetes</taxon>
        <taxon>Pleosporomycetidae</taxon>
        <taxon>Pleosporales</taxon>
        <taxon>Pleosporales incertae sedis</taxon>
        <taxon>Aaosphaeria</taxon>
    </lineage>
</organism>
<dbReference type="EMBL" id="ML978067">
    <property type="protein sequence ID" value="KAF2019509.1"/>
    <property type="molecule type" value="Genomic_DNA"/>
</dbReference>
<keyword evidence="3" id="KW-1185">Reference proteome</keyword>
<dbReference type="GeneID" id="54284538"/>
<feature type="chain" id="PRO_5025473867" evidence="1">
    <location>
        <begin position="18"/>
        <end position="65"/>
    </location>
</feature>
<accession>A0A6A5Y2N0</accession>
<dbReference type="Proteomes" id="UP000799778">
    <property type="component" value="Unassembled WGS sequence"/>
</dbReference>
<sequence>MLPSTLIIATLGALVLGAPTPQGASSFDVIPRSPSSNQVDFAKRMIIVAAEVDQTEEFDEDEDSE</sequence>
<evidence type="ECO:0000256" key="1">
    <source>
        <dbReference type="SAM" id="SignalP"/>
    </source>
</evidence>
<dbReference type="RefSeq" id="XP_033387848.1">
    <property type="nucleotide sequence ID" value="XM_033527141.1"/>
</dbReference>
<protein>
    <submittedName>
        <fullName evidence="2">Uncharacterized protein</fullName>
    </submittedName>
</protein>